<sequence length="76" mass="8387">MANPIPLLMLKNTSLYLNETEVAIKDETGVITGSVDDHLIKNIKPGSKHNVAGHLALKDNLLYFKIRSIKSLKAKC</sequence>
<reference evidence="1 2" key="1">
    <citation type="journal article" date="2015" name="Nature">
        <title>rRNA introns, odd ribosomes, and small enigmatic genomes across a large radiation of phyla.</title>
        <authorList>
            <person name="Brown C.T."/>
            <person name="Hug L.A."/>
            <person name="Thomas B.C."/>
            <person name="Sharon I."/>
            <person name="Castelle C.J."/>
            <person name="Singh A."/>
            <person name="Wilkins M.J."/>
            <person name="Williams K.H."/>
            <person name="Banfield J.F."/>
        </authorList>
    </citation>
    <scope>NUCLEOTIDE SEQUENCE [LARGE SCALE GENOMIC DNA]</scope>
</reference>
<proteinExistence type="predicted"/>
<dbReference type="EMBL" id="LCCE01000018">
    <property type="protein sequence ID" value="KKS26750.1"/>
    <property type="molecule type" value="Genomic_DNA"/>
</dbReference>
<feature type="non-terminal residue" evidence="1">
    <location>
        <position position="1"/>
    </location>
</feature>
<dbReference type="Proteomes" id="UP000033859">
    <property type="component" value="Unassembled WGS sequence"/>
</dbReference>
<gene>
    <name evidence="1" type="ORF">UU84_C0018G0014</name>
</gene>
<accession>A0A0G0XPK2</accession>
<protein>
    <submittedName>
        <fullName evidence="1">Uncharacterized protein</fullName>
    </submittedName>
</protein>
<name>A0A0G0XPK2_9BACT</name>
<evidence type="ECO:0000313" key="2">
    <source>
        <dbReference type="Proteomes" id="UP000033859"/>
    </source>
</evidence>
<comment type="caution">
    <text evidence="1">The sequence shown here is derived from an EMBL/GenBank/DDBJ whole genome shotgun (WGS) entry which is preliminary data.</text>
</comment>
<organism evidence="1 2">
    <name type="scientific">Candidatus Yanofskybacteria bacterium GW2011_GWC2_41_9</name>
    <dbReference type="NCBI Taxonomy" id="1619029"/>
    <lineage>
        <taxon>Bacteria</taxon>
        <taxon>Candidatus Yanofskyibacteriota</taxon>
    </lineage>
</organism>
<evidence type="ECO:0000313" key="1">
    <source>
        <dbReference type="EMBL" id="KKS26750.1"/>
    </source>
</evidence>
<dbReference type="AlphaFoldDB" id="A0A0G0XPK2"/>